<evidence type="ECO:0000256" key="1">
    <source>
        <dbReference type="SAM" id="MobiDB-lite"/>
    </source>
</evidence>
<sequence>MKRKSKAYITIYALYMIFVLMIVIAFLIVQVKNIRTVNAYKYDYIQAKAIAYSKVKIINKRKLFDKKLSENSDNGTFDIQTTDMPEFRAPTKVNFFTEKEGDTKVFSFTSEYPRDRFAENTSDYPEANGSRVTTRMVYNRKNPFEKRIISEEKIDELLPEIIEGKKSIEIKDCLIFSLNDETYFVDKKIADEKYNEFVAEKTNQNNEEVSEDENGNASEENNEDKKIEIDDEFLTKLVQFSRKEKNILIDSEDITILNDVTIDGVFIDKANVYYVKNEEVQKTPEIMVNGILILKNAEANNYKVNGEYLSTKEVDIKFTEDKTKYTSKKYEYAGSYYK</sequence>
<evidence type="ECO:0000256" key="2">
    <source>
        <dbReference type="SAM" id="Phobius"/>
    </source>
</evidence>
<proteinExistence type="predicted"/>
<evidence type="ECO:0000313" key="4">
    <source>
        <dbReference type="Proteomes" id="UP000215413"/>
    </source>
</evidence>
<keyword evidence="2" id="KW-0472">Membrane</keyword>
<name>A0A233V1Z5_FINMA</name>
<evidence type="ECO:0000313" key="3">
    <source>
        <dbReference type="EMBL" id="OXZ26398.1"/>
    </source>
</evidence>
<organism evidence="3 4">
    <name type="scientific">Finegoldia magna</name>
    <name type="common">Peptostreptococcus magnus</name>
    <dbReference type="NCBI Taxonomy" id="1260"/>
    <lineage>
        <taxon>Bacteria</taxon>
        <taxon>Bacillati</taxon>
        <taxon>Bacillota</taxon>
        <taxon>Tissierellia</taxon>
        <taxon>Tissierellales</taxon>
        <taxon>Peptoniphilaceae</taxon>
        <taxon>Finegoldia</taxon>
    </lineage>
</organism>
<dbReference type="AlphaFoldDB" id="A0A233V1Z5"/>
<protein>
    <submittedName>
        <fullName evidence="3">Uncharacterized protein</fullName>
    </submittedName>
</protein>
<gene>
    <name evidence="3" type="ORF">B9N49_09195</name>
</gene>
<keyword evidence="2" id="KW-1133">Transmembrane helix</keyword>
<feature type="transmembrane region" description="Helical" evidence="2">
    <location>
        <begin position="7"/>
        <end position="29"/>
    </location>
</feature>
<reference evidence="4" key="1">
    <citation type="submission" date="2017-04" db="EMBL/GenBank/DDBJ databases">
        <title>Finegoldia magna isolated from orthopedic joint implant-associated infections.</title>
        <authorList>
            <person name="Bjorklund S."/>
            <person name="Bruggemann H."/>
            <person name="Jensen A."/>
            <person name="Hellmark B."/>
            <person name="Soderquist B."/>
        </authorList>
    </citation>
    <scope>NUCLEOTIDE SEQUENCE [LARGE SCALE GENOMIC DNA]</scope>
    <source>
        <strain evidence="4">CCUG 54800</strain>
    </source>
</reference>
<dbReference type="Proteomes" id="UP000215413">
    <property type="component" value="Unassembled WGS sequence"/>
</dbReference>
<dbReference type="EMBL" id="NDYC01000048">
    <property type="protein sequence ID" value="OXZ26398.1"/>
    <property type="molecule type" value="Genomic_DNA"/>
</dbReference>
<comment type="caution">
    <text evidence="3">The sequence shown here is derived from an EMBL/GenBank/DDBJ whole genome shotgun (WGS) entry which is preliminary data.</text>
</comment>
<accession>A0A233V1Z5</accession>
<dbReference type="RefSeq" id="WP_094206459.1">
    <property type="nucleotide sequence ID" value="NZ_NDYC01000048.1"/>
</dbReference>
<feature type="region of interest" description="Disordered" evidence="1">
    <location>
        <begin position="201"/>
        <end position="223"/>
    </location>
</feature>
<keyword evidence="2" id="KW-0812">Transmembrane</keyword>